<feature type="domain" description="Rhodanese" evidence="3">
    <location>
        <begin position="314"/>
        <end position="421"/>
    </location>
</feature>
<dbReference type="CDD" id="cd06257">
    <property type="entry name" value="DnaJ"/>
    <property type="match status" value="1"/>
</dbReference>
<comment type="caution">
    <text evidence="4">The sequence shown here is derived from an EMBL/GenBank/DDBJ whole genome shotgun (WGS) entry which is preliminary data.</text>
</comment>
<proteinExistence type="predicted"/>
<gene>
    <name evidence="4" type="primary">DnaJ-1</name>
    <name evidence="4" type="ORF">SNEC2469_LOCUS14358</name>
</gene>
<dbReference type="AlphaFoldDB" id="A0A812T3B3"/>
<evidence type="ECO:0000259" key="2">
    <source>
        <dbReference type="PROSITE" id="PS50076"/>
    </source>
</evidence>
<feature type="domain" description="J" evidence="2">
    <location>
        <begin position="170"/>
        <end position="247"/>
    </location>
</feature>
<accession>A0A812T3B3</accession>
<feature type="region of interest" description="Disordered" evidence="1">
    <location>
        <begin position="647"/>
        <end position="669"/>
    </location>
</feature>
<dbReference type="CDD" id="cd00158">
    <property type="entry name" value="RHOD"/>
    <property type="match status" value="1"/>
</dbReference>
<dbReference type="PROSITE" id="PS50206">
    <property type="entry name" value="RHODANESE_3"/>
    <property type="match status" value="1"/>
</dbReference>
<dbReference type="Proteomes" id="UP000601435">
    <property type="component" value="Unassembled WGS sequence"/>
</dbReference>
<dbReference type="SUPFAM" id="SSF52821">
    <property type="entry name" value="Rhodanese/Cell cycle control phosphatase"/>
    <property type="match status" value="1"/>
</dbReference>
<dbReference type="GO" id="GO:0030544">
    <property type="term" value="F:Hsp70 protein binding"/>
    <property type="evidence" value="ECO:0007669"/>
    <property type="project" value="TreeGrafter"/>
</dbReference>
<feature type="compositionally biased region" description="Basic and acidic residues" evidence="1">
    <location>
        <begin position="562"/>
        <end position="571"/>
    </location>
</feature>
<dbReference type="InterPro" id="IPR001763">
    <property type="entry name" value="Rhodanese-like_dom"/>
</dbReference>
<feature type="compositionally biased region" description="Low complexity" evidence="1">
    <location>
        <begin position="16"/>
        <end position="25"/>
    </location>
</feature>
<sequence>MFDFEDIEADVERQGAEAWQEAAEGAQGGAAGAPSGPGFAHRRPGAAAIEVGKKVIIRGAPGAPELEEKIGEIMAFEGGKYSVKVMNLTGGYVPGRALNEGSHMRLLAPESLELHPDQVEKDRQAAEDGAIVLLGGSEAERAAREALYSLSIDPKHCYDKAVERILAARHEFEVLNLEAKWYGSDNMSLIKRAYRRISVGIHPDKNSHPQAVDCFRKVYGAFETLMDKKQQWRLLFILNRLKEDEVSLYELEAEEEERYEWWLEANVPEIEKQAAEIEGGEFEEIGEKWISDGTGGNVNDVKWAGMAESLRLHAEDKALFIDCRERFEFEIEHIDGAFNIPMREFVDFGLAGVAGPWVKEVLKRKDQPVIIYSEVATPFSRCRAMCRWLLRAGSKSLPAERLRRLRGGMFGWRHKKGKIVLAIKDLTVEQKAALYRESAKQIGALKLGLGAVNLRVRVRWFEERGPGGPCAMLHDSSGGILTLLTTKEQIALCREAALQQASLLVRGATCELSSEKHLLARLGPEATLERSDRDFTFGFDAKNVSEEVHAPEPEEEEQGGGLERRRSSETPATKFERRYCAERLQHFAKSFSTGKRGETAQALLSLGDAEQVSPEIRQACLRSLCLIASGRDRDDLEAADARMQMRGKLDTPSPAAADARHQSSANPKRKPAFCCCGFSKSRPATWPPGSSLAPLPRCNWALLTRWREGLPGKTSPNASMR</sequence>
<dbReference type="InterPro" id="IPR001623">
    <property type="entry name" value="DnaJ_domain"/>
</dbReference>
<protein>
    <submittedName>
        <fullName evidence="4">DnaJ-1 protein</fullName>
    </submittedName>
</protein>
<feature type="region of interest" description="Disordered" evidence="1">
    <location>
        <begin position="543"/>
        <end position="571"/>
    </location>
</feature>
<keyword evidence="5" id="KW-1185">Reference proteome</keyword>
<dbReference type="PROSITE" id="PS50076">
    <property type="entry name" value="DNAJ_2"/>
    <property type="match status" value="1"/>
</dbReference>
<dbReference type="PANTHER" id="PTHR43908:SF3">
    <property type="entry name" value="AT29763P-RELATED"/>
    <property type="match status" value="1"/>
</dbReference>
<organism evidence="4 5">
    <name type="scientific">Symbiodinium necroappetens</name>
    <dbReference type="NCBI Taxonomy" id="1628268"/>
    <lineage>
        <taxon>Eukaryota</taxon>
        <taxon>Sar</taxon>
        <taxon>Alveolata</taxon>
        <taxon>Dinophyceae</taxon>
        <taxon>Suessiales</taxon>
        <taxon>Symbiodiniaceae</taxon>
        <taxon>Symbiodinium</taxon>
    </lineage>
</organism>
<feature type="region of interest" description="Disordered" evidence="1">
    <location>
        <begin position="13"/>
        <end position="42"/>
    </location>
</feature>
<dbReference type="OrthoDB" id="342454at2759"/>
<dbReference type="InterPro" id="IPR036869">
    <property type="entry name" value="J_dom_sf"/>
</dbReference>
<dbReference type="Gene3D" id="1.10.287.110">
    <property type="entry name" value="DnaJ domain"/>
    <property type="match status" value="1"/>
</dbReference>
<dbReference type="SMART" id="SM00450">
    <property type="entry name" value="RHOD"/>
    <property type="match status" value="1"/>
</dbReference>
<dbReference type="Pfam" id="PF00581">
    <property type="entry name" value="Rhodanese"/>
    <property type="match status" value="1"/>
</dbReference>
<dbReference type="GO" id="GO:0005789">
    <property type="term" value="C:endoplasmic reticulum membrane"/>
    <property type="evidence" value="ECO:0007669"/>
    <property type="project" value="TreeGrafter"/>
</dbReference>
<dbReference type="SUPFAM" id="SSF46565">
    <property type="entry name" value="Chaperone J-domain"/>
    <property type="match status" value="1"/>
</dbReference>
<evidence type="ECO:0000313" key="4">
    <source>
        <dbReference type="EMBL" id="CAE7503799.1"/>
    </source>
</evidence>
<dbReference type="Gene3D" id="3.40.250.10">
    <property type="entry name" value="Rhodanese-like domain"/>
    <property type="match status" value="1"/>
</dbReference>
<dbReference type="GO" id="GO:0071218">
    <property type="term" value="P:cellular response to misfolded protein"/>
    <property type="evidence" value="ECO:0007669"/>
    <property type="project" value="TreeGrafter"/>
</dbReference>
<dbReference type="Pfam" id="PF00226">
    <property type="entry name" value="DnaJ"/>
    <property type="match status" value="1"/>
</dbReference>
<evidence type="ECO:0000256" key="1">
    <source>
        <dbReference type="SAM" id="MobiDB-lite"/>
    </source>
</evidence>
<feature type="compositionally biased region" description="Basic and acidic residues" evidence="1">
    <location>
        <begin position="543"/>
        <end position="552"/>
    </location>
</feature>
<name>A0A812T3B3_9DINO</name>
<dbReference type="InterPro" id="IPR036873">
    <property type="entry name" value="Rhodanese-like_dom_sf"/>
</dbReference>
<dbReference type="SMART" id="SM00271">
    <property type="entry name" value="DnaJ"/>
    <property type="match status" value="1"/>
</dbReference>
<dbReference type="PANTHER" id="PTHR43908">
    <property type="entry name" value="AT29763P-RELATED"/>
    <property type="match status" value="1"/>
</dbReference>
<evidence type="ECO:0000259" key="3">
    <source>
        <dbReference type="PROSITE" id="PS50206"/>
    </source>
</evidence>
<dbReference type="InterPro" id="IPR051100">
    <property type="entry name" value="DnaJ_subfamily_B/C"/>
</dbReference>
<dbReference type="EMBL" id="CAJNJA010023007">
    <property type="protein sequence ID" value="CAE7503799.1"/>
    <property type="molecule type" value="Genomic_DNA"/>
</dbReference>
<evidence type="ECO:0000313" key="5">
    <source>
        <dbReference type="Proteomes" id="UP000601435"/>
    </source>
</evidence>
<reference evidence="4" key="1">
    <citation type="submission" date="2021-02" db="EMBL/GenBank/DDBJ databases">
        <authorList>
            <person name="Dougan E. K."/>
            <person name="Rhodes N."/>
            <person name="Thang M."/>
            <person name="Chan C."/>
        </authorList>
    </citation>
    <scope>NUCLEOTIDE SEQUENCE</scope>
</reference>